<keyword evidence="2" id="KW-1185">Reference proteome</keyword>
<evidence type="ECO:0000313" key="1">
    <source>
        <dbReference type="EMBL" id="KAK6749199.1"/>
    </source>
</evidence>
<name>A0ABR1DFL6_NECAM</name>
<dbReference type="EMBL" id="JAVFWL010000004">
    <property type="protein sequence ID" value="KAK6749199.1"/>
    <property type="molecule type" value="Genomic_DNA"/>
</dbReference>
<dbReference type="Proteomes" id="UP001303046">
    <property type="component" value="Unassembled WGS sequence"/>
</dbReference>
<organism evidence="1 2">
    <name type="scientific">Necator americanus</name>
    <name type="common">Human hookworm</name>
    <dbReference type="NCBI Taxonomy" id="51031"/>
    <lineage>
        <taxon>Eukaryota</taxon>
        <taxon>Metazoa</taxon>
        <taxon>Ecdysozoa</taxon>
        <taxon>Nematoda</taxon>
        <taxon>Chromadorea</taxon>
        <taxon>Rhabditida</taxon>
        <taxon>Rhabditina</taxon>
        <taxon>Rhabditomorpha</taxon>
        <taxon>Strongyloidea</taxon>
        <taxon>Ancylostomatidae</taxon>
        <taxon>Bunostominae</taxon>
        <taxon>Necator</taxon>
    </lineage>
</organism>
<evidence type="ECO:0000313" key="2">
    <source>
        <dbReference type="Proteomes" id="UP001303046"/>
    </source>
</evidence>
<proteinExistence type="predicted"/>
<comment type="caution">
    <text evidence="1">The sequence shown here is derived from an EMBL/GenBank/DDBJ whole genome shotgun (WGS) entry which is preliminary data.</text>
</comment>
<protein>
    <submittedName>
        <fullName evidence="1">Uncharacterized protein</fullName>
    </submittedName>
</protein>
<gene>
    <name evidence="1" type="primary">Necator_chrIV.g14959</name>
    <name evidence="1" type="ORF">RB195_001664</name>
</gene>
<sequence length="155" mass="17865">MDRRFTVSENETLRLPNDFRLPVECKSYILTKEELSKCENRMVCTYENLKALRACGCSLGSIRNFRKEITYTPPINTPFREIRLDEMNVNGYTHQHETTIVLGSSLMFSGAHYIIEQVGDIAFEELKAAIIALEEHMLGSVQVMRITRMNAWITV</sequence>
<reference evidence="1 2" key="1">
    <citation type="submission" date="2023-08" db="EMBL/GenBank/DDBJ databases">
        <title>A Necator americanus chromosomal reference genome.</title>
        <authorList>
            <person name="Ilik V."/>
            <person name="Petrzelkova K.J."/>
            <person name="Pardy F."/>
            <person name="Fuh T."/>
            <person name="Niatou-Singa F.S."/>
            <person name="Gouil Q."/>
            <person name="Baker L."/>
            <person name="Ritchie M.E."/>
            <person name="Jex A.R."/>
            <person name="Gazzola D."/>
            <person name="Li H."/>
            <person name="Toshio Fujiwara R."/>
            <person name="Zhan B."/>
            <person name="Aroian R.V."/>
            <person name="Pafco B."/>
            <person name="Schwarz E.M."/>
        </authorList>
    </citation>
    <scope>NUCLEOTIDE SEQUENCE [LARGE SCALE GENOMIC DNA]</scope>
    <source>
        <strain evidence="1 2">Aroian</strain>
        <tissue evidence="1">Whole animal</tissue>
    </source>
</reference>
<accession>A0ABR1DFL6</accession>